<dbReference type="PANTHER" id="PTHR42942">
    <property type="entry name" value="6-O-METHYLGUANINE DNA METHYLTRANSFERASE"/>
    <property type="match status" value="1"/>
</dbReference>
<evidence type="ECO:0000313" key="3">
    <source>
        <dbReference type="EMBL" id="QQD17051.1"/>
    </source>
</evidence>
<keyword evidence="1" id="KW-0227">DNA damage</keyword>
<dbReference type="Proteomes" id="UP000596063">
    <property type="component" value="Chromosome"/>
</dbReference>
<reference evidence="3 4" key="1">
    <citation type="submission" date="2020-12" db="EMBL/GenBank/DDBJ databases">
        <authorList>
            <person name="Shan Y."/>
        </authorList>
    </citation>
    <scope>NUCLEOTIDE SEQUENCE [LARGE SCALE GENOMIC DNA]</scope>
    <source>
        <strain evidence="4">csc3.9</strain>
    </source>
</reference>
<dbReference type="EMBL" id="CP066167">
    <property type="protein sequence ID" value="QQD17051.1"/>
    <property type="molecule type" value="Genomic_DNA"/>
</dbReference>
<dbReference type="SUPFAM" id="SSF46767">
    <property type="entry name" value="Methylated DNA-protein cysteine methyltransferase, C-terminal domain"/>
    <property type="match status" value="1"/>
</dbReference>
<dbReference type="AlphaFoldDB" id="A0A7T4QYF6"/>
<dbReference type="GO" id="GO:0003824">
    <property type="term" value="F:catalytic activity"/>
    <property type="evidence" value="ECO:0007669"/>
    <property type="project" value="InterPro"/>
</dbReference>
<dbReference type="Gene3D" id="1.10.10.10">
    <property type="entry name" value="Winged helix-like DNA-binding domain superfamily/Winged helix DNA-binding domain"/>
    <property type="match status" value="1"/>
</dbReference>
<organism evidence="3 4">
    <name type="scientific">Spongiibacter nanhainus</name>
    <dbReference type="NCBI Taxonomy" id="2794344"/>
    <lineage>
        <taxon>Bacteria</taxon>
        <taxon>Pseudomonadati</taxon>
        <taxon>Pseudomonadota</taxon>
        <taxon>Gammaproteobacteria</taxon>
        <taxon>Cellvibrionales</taxon>
        <taxon>Spongiibacteraceae</taxon>
        <taxon>Spongiibacter</taxon>
    </lineage>
</organism>
<dbReference type="InterPro" id="IPR052520">
    <property type="entry name" value="ATL_DNA_repair"/>
</dbReference>
<protein>
    <submittedName>
        <fullName evidence="3">MGMT family protein</fullName>
    </submittedName>
</protein>
<dbReference type="Pfam" id="PF01035">
    <property type="entry name" value="DNA_binding_1"/>
    <property type="match status" value="1"/>
</dbReference>
<evidence type="ECO:0000259" key="2">
    <source>
        <dbReference type="Pfam" id="PF01035"/>
    </source>
</evidence>
<proteinExistence type="predicted"/>
<gene>
    <name evidence="3" type="ORF">I6N98_11785</name>
</gene>
<dbReference type="PANTHER" id="PTHR42942:SF1">
    <property type="entry name" value="ALKYLTRANSFERASE-LIKE PROTEIN 1"/>
    <property type="match status" value="1"/>
</dbReference>
<dbReference type="InterPro" id="IPR014048">
    <property type="entry name" value="MethylDNA_cys_MeTrfase_DNA-bd"/>
</dbReference>
<dbReference type="CDD" id="cd06445">
    <property type="entry name" value="ATase"/>
    <property type="match status" value="1"/>
</dbReference>
<name>A0A7T4QYF6_9GAMM</name>
<accession>A0A7T4QYF6</accession>
<evidence type="ECO:0000256" key="1">
    <source>
        <dbReference type="ARBA" id="ARBA00022763"/>
    </source>
</evidence>
<keyword evidence="4" id="KW-1185">Reference proteome</keyword>
<feature type="domain" description="Methylated-DNA-[protein]-cysteine S-methyltransferase DNA binding" evidence="2">
    <location>
        <begin position="5"/>
        <end position="79"/>
    </location>
</feature>
<dbReference type="InterPro" id="IPR036388">
    <property type="entry name" value="WH-like_DNA-bd_sf"/>
</dbReference>
<sequence>MSDAERVYQVLASIPAGRLCSYGEVARLAGLPGRARWIGRVLGQLPKDSTLPWYRVINNQGKISFPEGSAAYRRQLQHLIDEGSASPQGKIDWRQCRWP</sequence>
<dbReference type="RefSeq" id="WP_198568553.1">
    <property type="nucleotide sequence ID" value="NZ_CP066167.1"/>
</dbReference>
<dbReference type="KEGG" id="snan:I6N98_11785"/>
<evidence type="ECO:0000313" key="4">
    <source>
        <dbReference type="Proteomes" id="UP000596063"/>
    </source>
</evidence>
<dbReference type="InterPro" id="IPR036217">
    <property type="entry name" value="MethylDNA_cys_MeTrfase_DNAb"/>
</dbReference>
<dbReference type="GO" id="GO:0006281">
    <property type="term" value="P:DNA repair"/>
    <property type="evidence" value="ECO:0007669"/>
    <property type="project" value="InterPro"/>
</dbReference>